<keyword evidence="5" id="KW-1185">Reference proteome</keyword>
<dbReference type="InterPro" id="IPR009057">
    <property type="entry name" value="Homeodomain-like_sf"/>
</dbReference>
<evidence type="ECO:0000256" key="1">
    <source>
        <dbReference type="ARBA" id="ARBA00023125"/>
    </source>
</evidence>
<protein>
    <submittedName>
        <fullName evidence="4">TetR/AcrR family transcriptional regulator</fullName>
    </submittedName>
</protein>
<dbReference type="InterPro" id="IPR001647">
    <property type="entry name" value="HTH_TetR"/>
</dbReference>
<dbReference type="Pfam" id="PF00440">
    <property type="entry name" value="TetR_N"/>
    <property type="match status" value="1"/>
</dbReference>
<organism evidence="4 5">
    <name type="scientific">Nocardioides malaquae</name>
    <dbReference type="NCBI Taxonomy" id="2773426"/>
    <lineage>
        <taxon>Bacteria</taxon>
        <taxon>Bacillati</taxon>
        <taxon>Actinomycetota</taxon>
        <taxon>Actinomycetes</taxon>
        <taxon>Propionibacteriales</taxon>
        <taxon>Nocardioidaceae</taxon>
        <taxon>Nocardioides</taxon>
    </lineage>
</organism>
<evidence type="ECO:0000259" key="3">
    <source>
        <dbReference type="PROSITE" id="PS50977"/>
    </source>
</evidence>
<dbReference type="EMBL" id="JADCSA010000006">
    <property type="protein sequence ID" value="MBE7324509.1"/>
    <property type="molecule type" value="Genomic_DNA"/>
</dbReference>
<dbReference type="Proteomes" id="UP000756387">
    <property type="component" value="Unassembled WGS sequence"/>
</dbReference>
<feature type="DNA-binding region" description="H-T-H motif" evidence="2">
    <location>
        <begin position="57"/>
        <end position="76"/>
    </location>
</feature>
<gene>
    <name evidence="4" type="ORF">IEQ44_07575</name>
</gene>
<proteinExistence type="predicted"/>
<feature type="domain" description="HTH tetR-type" evidence="3">
    <location>
        <begin position="35"/>
        <end position="94"/>
    </location>
</feature>
<dbReference type="SUPFAM" id="SSF46689">
    <property type="entry name" value="Homeodomain-like"/>
    <property type="match status" value="1"/>
</dbReference>
<keyword evidence="1 2" id="KW-0238">DNA-binding</keyword>
<dbReference type="Pfam" id="PF21306">
    <property type="entry name" value="TetR_C_40"/>
    <property type="match status" value="1"/>
</dbReference>
<accession>A0ABR9RSG4</accession>
<reference evidence="4 5" key="1">
    <citation type="submission" date="2020-10" db="EMBL/GenBank/DDBJ databases">
        <title>Nocardioides sp. isolated from sludge.</title>
        <authorList>
            <person name="Zhang X."/>
        </authorList>
    </citation>
    <scope>NUCLEOTIDE SEQUENCE [LARGE SCALE GENOMIC DNA]</scope>
    <source>
        <strain evidence="4 5">Y6</strain>
    </source>
</reference>
<name>A0ABR9RSG4_9ACTN</name>
<comment type="caution">
    <text evidence="4">The sequence shown here is derived from an EMBL/GenBank/DDBJ whole genome shotgun (WGS) entry which is preliminary data.</text>
</comment>
<evidence type="ECO:0000313" key="5">
    <source>
        <dbReference type="Proteomes" id="UP000756387"/>
    </source>
</evidence>
<dbReference type="Gene3D" id="1.10.357.10">
    <property type="entry name" value="Tetracycline Repressor, domain 2"/>
    <property type="match status" value="1"/>
</dbReference>
<dbReference type="InterPro" id="IPR049513">
    <property type="entry name" value="TetR_C_40"/>
</dbReference>
<dbReference type="PROSITE" id="PS50977">
    <property type="entry name" value="HTH_TETR_2"/>
    <property type="match status" value="1"/>
</dbReference>
<evidence type="ECO:0000313" key="4">
    <source>
        <dbReference type="EMBL" id="MBE7324509.1"/>
    </source>
</evidence>
<evidence type="ECO:0000256" key="2">
    <source>
        <dbReference type="PROSITE-ProRule" id="PRU00335"/>
    </source>
</evidence>
<sequence length="240" mass="25779">MAQTRVAARKTAKRRQWVSAAKSQAASRRGAQRRAQTRSALIKAAQRLIAEERTNVAILEITQLADVGIGSFYNHFESRDELFEAAVHDALEVQGAFLDQLTTGLDDPAAAFARSFRMVGRLHRHVPELSKVILSKGASLITSDHGLAPRALRDIRAAVEAGRFSTRDPGAALLIAGGAALALAQQLHEHPEVDAAVLTDTVTESLLLMLGLSAEDARDLVAHDLPEVDGPFEGRPKAAS</sequence>